<dbReference type="InterPro" id="IPR027417">
    <property type="entry name" value="P-loop_NTPase"/>
</dbReference>
<dbReference type="FunFam" id="3.40.50.300:FF:000006">
    <property type="entry name" value="DNA-binding transcriptional regulator NtrC"/>
    <property type="match status" value="1"/>
</dbReference>
<dbReference type="EMBL" id="CP101717">
    <property type="protein sequence ID" value="WLD57885.1"/>
    <property type="molecule type" value="Genomic_DNA"/>
</dbReference>
<organism evidence="7">
    <name type="scientific">Salinispirillum sp. LH 10-3-1</name>
    <dbReference type="NCBI Taxonomy" id="2952525"/>
    <lineage>
        <taxon>Bacteria</taxon>
        <taxon>Pseudomonadati</taxon>
        <taxon>Pseudomonadota</taxon>
        <taxon>Gammaproteobacteria</taxon>
        <taxon>Oceanospirillales</taxon>
        <taxon>Saccharospirillaceae</taxon>
        <taxon>Salinispirillum</taxon>
    </lineage>
</organism>
<dbReference type="Gene3D" id="1.10.10.60">
    <property type="entry name" value="Homeodomain-like"/>
    <property type="match status" value="1"/>
</dbReference>
<dbReference type="Pfam" id="PF02954">
    <property type="entry name" value="HTH_8"/>
    <property type="match status" value="1"/>
</dbReference>
<reference evidence="7" key="1">
    <citation type="submission" date="2022-07" db="EMBL/GenBank/DDBJ databases">
        <title>Complete genome sequence of Salinispirillum sp. LH10-3-1 capable of multiple carbohydrate inversion isolated from a soda lake.</title>
        <authorList>
            <person name="Liu J."/>
            <person name="Zhai Y."/>
            <person name="Zhang H."/>
            <person name="Yang H."/>
            <person name="Qu J."/>
            <person name="Li J."/>
        </authorList>
    </citation>
    <scope>NUCLEOTIDE SEQUENCE</scope>
    <source>
        <strain evidence="7">LH 10-3-1</strain>
    </source>
</reference>
<evidence type="ECO:0000256" key="5">
    <source>
        <dbReference type="ARBA" id="ARBA00023163"/>
    </source>
</evidence>
<dbReference type="GO" id="GO:0005524">
    <property type="term" value="F:ATP binding"/>
    <property type="evidence" value="ECO:0007669"/>
    <property type="project" value="UniProtKB-KW"/>
</dbReference>
<dbReference type="GO" id="GO:0006355">
    <property type="term" value="P:regulation of DNA-templated transcription"/>
    <property type="evidence" value="ECO:0007669"/>
    <property type="project" value="InterPro"/>
</dbReference>
<keyword evidence="4" id="KW-0238">DNA-binding</keyword>
<protein>
    <submittedName>
        <fullName evidence="7">Sigma-54 dependent transcriptional regulator</fullName>
    </submittedName>
</protein>
<dbReference type="AlphaFoldDB" id="A0AB38YGA5"/>
<keyword evidence="3" id="KW-0805">Transcription regulation</keyword>
<dbReference type="SUPFAM" id="SSF52540">
    <property type="entry name" value="P-loop containing nucleoside triphosphate hydrolases"/>
    <property type="match status" value="1"/>
</dbReference>
<dbReference type="InterPro" id="IPR002078">
    <property type="entry name" value="Sigma_54_int"/>
</dbReference>
<feature type="domain" description="Sigma-54 factor interaction" evidence="6">
    <location>
        <begin position="136"/>
        <end position="364"/>
    </location>
</feature>
<dbReference type="PANTHER" id="PTHR32071">
    <property type="entry name" value="TRANSCRIPTIONAL REGULATORY PROTEIN"/>
    <property type="match status" value="1"/>
</dbReference>
<sequence length="439" mass="48793">MTSQQVVCLIDDPVLQARCREYPNWGDIDVLWAEQLPEILPDIVLCGRRDLSMAELQHWRERGVFERCRVILLSDGAPNTVLDAAMRFGALYHLRSPFPDSALSDALALSHAFGATKTEMTKDDSQVSGIDQFGYLLGSSAAMRQLYRDIQQVAPSDASVLLLGESGTGKELAAHTVHQISTRRHGPFIAVNCAALNAELIESDLFGHVRGAFTGADRERSGAFAQAHEGTLFLDEITEMPMALQAKLLRVLETGEYQPVGSTERRTANVRIVSASNRDPEQAIREGRLRQDIFYRLAHLPLLLPPLRERVGDAVMLARHFLVQRNAESGTYKHFSPAALAFVAQQQWHGNVRELKFLVERAYLLANHVIEPDHLRSPALGNAVAAALPPGLTLEALERRYVLECLERHHGNRTATAQQLGVSAKTLYNKLQRYAQEAL</sequence>
<dbReference type="GO" id="GO:0043565">
    <property type="term" value="F:sequence-specific DNA binding"/>
    <property type="evidence" value="ECO:0007669"/>
    <property type="project" value="InterPro"/>
</dbReference>
<evidence type="ECO:0000256" key="1">
    <source>
        <dbReference type="ARBA" id="ARBA00022741"/>
    </source>
</evidence>
<evidence type="ECO:0000256" key="4">
    <source>
        <dbReference type="ARBA" id="ARBA00023125"/>
    </source>
</evidence>
<dbReference type="SUPFAM" id="SSF46689">
    <property type="entry name" value="Homeodomain-like"/>
    <property type="match status" value="1"/>
</dbReference>
<dbReference type="PROSITE" id="PS50045">
    <property type="entry name" value="SIGMA54_INTERACT_4"/>
    <property type="match status" value="1"/>
</dbReference>
<dbReference type="InterPro" id="IPR025943">
    <property type="entry name" value="Sigma_54_int_dom_ATP-bd_2"/>
</dbReference>
<dbReference type="PANTHER" id="PTHR32071:SF117">
    <property type="entry name" value="PTS-DEPENDENT DIHYDROXYACETONE KINASE OPERON REGULATORY PROTEIN-RELATED"/>
    <property type="match status" value="1"/>
</dbReference>
<dbReference type="SMART" id="SM00382">
    <property type="entry name" value="AAA"/>
    <property type="match status" value="1"/>
</dbReference>
<dbReference type="SUPFAM" id="SSF52172">
    <property type="entry name" value="CheY-like"/>
    <property type="match status" value="1"/>
</dbReference>
<dbReference type="Pfam" id="PF25601">
    <property type="entry name" value="AAA_lid_14"/>
    <property type="match status" value="1"/>
</dbReference>
<dbReference type="Gene3D" id="1.10.8.60">
    <property type="match status" value="1"/>
</dbReference>
<evidence type="ECO:0000259" key="6">
    <source>
        <dbReference type="PROSITE" id="PS50045"/>
    </source>
</evidence>
<evidence type="ECO:0000256" key="3">
    <source>
        <dbReference type="ARBA" id="ARBA00023015"/>
    </source>
</evidence>
<evidence type="ECO:0000313" key="7">
    <source>
        <dbReference type="EMBL" id="WLD57885.1"/>
    </source>
</evidence>
<dbReference type="PRINTS" id="PR01590">
    <property type="entry name" value="HTHFIS"/>
</dbReference>
<dbReference type="InterPro" id="IPR058031">
    <property type="entry name" value="AAA_lid_NorR"/>
</dbReference>
<dbReference type="InterPro" id="IPR003593">
    <property type="entry name" value="AAA+_ATPase"/>
</dbReference>
<keyword evidence="5" id="KW-0804">Transcription</keyword>
<evidence type="ECO:0000256" key="2">
    <source>
        <dbReference type="ARBA" id="ARBA00022840"/>
    </source>
</evidence>
<dbReference type="Gene3D" id="3.40.50.300">
    <property type="entry name" value="P-loop containing nucleotide triphosphate hydrolases"/>
    <property type="match status" value="1"/>
</dbReference>
<dbReference type="CDD" id="cd00009">
    <property type="entry name" value="AAA"/>
    <property type="match status" value="1"/>
</dbReference>
<dbReference type="RefSeq" id="WP_304995168.1">
    <property type="nucleotide sequence ID" value="NZ_CP101717.1"/>
</dbReference>
<proteinExistence type="predicted"/>
<accession>A0AB38YGA5</accession>
<keyword evidence="1" id="KW-0547">Nucleotide-binding</keyword>
<dbReference type="PROSITE" id="PS00676">
    <property type="entry name" value="SIGMA54_INTERACT_2"/>
    <property type="match status" value="1"/>
</dbReference>
<name>A0AB38YGA5_9GAMM</name>
<dbReference type="InterPro" id="IPR011006">
    <property type="entry name" value="CheY-like_superfamily"/>
</dbReference>
<dbReference type="InterPro" id="IPR002197">
    <property type="entry name" value="HTH_Fis"/>
</dbReference>
<dbReference type="Pfam" id="PF00158">
    <property type="entry name" value="Sigma54_activat"/>
    <property type="match status" value="1"/>
</dbReference>
<gene>
    <name evidence="7" type="ORF">NFC81_14395</name>
</gene>
<dbReference type="InterPro" id="IPR009057">
    <property type="entry name" value="Homeodomain-like_sf"/>
</dbReference>
<keyword evidence="2" id="KW-0067">ATP-binding</keyword>